<accession>A0A2B4RAY8</accession>
<dbReference type="Pfam" id="PF13424">
    <property type="entry name" value="TPR_12"/>
    <property type="match status" value="5"/>
</dbReference>
<dbReference type="Pfam" id="PF12770">
    <property type="entry name" value="CHAT"/>
    <property type="match status" value="1"/>
</dbReference>
<dbReference type="PANTHER" id="PTHR10098:SF108">
    <property type="entry name" value="TETRATRICOPEPTIDE REPEAT PROTEIN 28"/>
    <property type="match status" value="1"/>
</dbReference>
<keyword evidence="2" id="KW-0175">Coiled coil</keyword>
<name>A0A2B4RAY8_STYPI</name>
<dbReference type="SMART" id="SM00028">
    <property type="entry name" value="TPR"/>
    <property type="match status" value="10"/>
</dbReference>
<dbReference type="PROSITE" id="PS50293">
    <property type="entry name" value="TPR_REGION"/>
    <property type="match status" value="5"/>
</dbReference>
<dbReference type="AlphaFoldDB" id="A0A2B4RAY8"/>
<organism evidence="5 6">
    <name type="scientific">Stylophora pistillata</name>
    <name type="common">Smooth cauliflower coral</name>
    <dbReference type="NCBI Taxonomy" id="50429"/>
    <lineage>
        <taxon>Eukaryota</taxon>
        <taxon>Metazoa</taxon>
        <taxon>Cnidaria</taxon>
        <taxon>Anthozoa</taxon>
        <taxon>Hexacorallia</taxon>
        <taxon>Scleractinia</taxon>
        <taxon>Astrocoeniina</taxon>
        <taxon>Pocilloporidae</taxon>
        <taxon>Stylophora</taxon>
    </lineage>
</organism>
<sequence>MSPNGQHYSCSPRKQQRENTFPTTCQLNAETMAVVSSEVKPDHCSTLTRQAQQCSRQRVQGVLRLQRMANRPTGNPTLHNRVRCRPLCLSLNSSPPNIRQLGTRPMGFLHGCNDPRLGPSQRLRLSNIRPDSASPEKGLVGQGGSGPASSSLAGATLGRWLRAAIKNAGIDTELFKARSVRGASTTVAAHSNVPLDDVMKMAVVTREGELSEELSRKRRERWILAISRDDLRWKNVIESERVCGRHFVSGKPAQSWDKHNIDWVSTLNLGKREYKTVDHKAVEARVLRTKERAEKRKQQLQLQELEREITAKRRQINESELEINVSYSIVIHFIDKAKECIERAPAIRIKIGDKNGEASCYGNLGALLKLLREYDKAKEYLEKALVITTEIGDRRGEVTSYGNLGTVFQSLGQYNKAVEYLEKALVITTEIGDTRGEVTSYGNLGTVFQLLGKYNKAIECYGKALVIRTEIGHREGDAADYGNIGLRKYHKAKEYLEKKLVICTEIEEREGEAAAYGNLGCVLKSLGKYDKAKEYLEKALVIKTEIGDRNGEAANYRNLGSVFQSLGKFDKAKEYLEKALVIRTEIGDREGEAADFGDLGNVFQSLGKYDKAIEYYEKALVINNETGEREGEASDYTNLGAVFQSLGQYDKAKESLEKALVIKTETGDRRGEASSYGNLGIVFHSPGKHDKAIKCHEKALVINTEIGDRRGKASSYGSLGIVFQSLGKYHKAKEYLKKELVIRTEIGDRRGEAANLGYLGVTSLILGDYEASEVLLERALSISRDIGDKRIEFEILQDYVVLFLYQIKIKDSLSCLHLCIEKYEELRNFLGVNDQLKTSFLESSGIFPYKVLSILLCVSGNVRNALYVEELSRARGLSNLMAEKYSVETHISANTQSWFGIEKILRKEKNCTCLYISNHEIEVHLWILKTDGAIHFKRISLEESLVQAGFPKDLLLSTFLADNLQSLGILPIGDCEDRSLNMIESQPLIPKQKSSGRVRLVEEEKDIISSLSLCYKIFIAPVYDLLEEPEVISVPDRILYKVPFAALSENQGAEYLSETRRIRVIPSLTTLKIIQDSPEDYHINIGALIIGNPKVDWLPPLPGAKKEAEMVGRLVGVPPLVEEKATKQAVLDRISSVSLIHFAGHGNAERGEIALAPTPTPNSPNTIRPKEAYMLTMADVSRVKVRAKLVVLSCCHSGSGQVTAEGVIGIARSFLGSGARSVLIALWAIPDSATQRLMSRFYEHLVD</sequence>
<evidence type="ECO:0000313" key="5">
    <source>
        <dbReference type="EMBL" id="PFX14306.1"/>
    </source>
</evidence>
<feature type="repeat" description="TPR" evidence="1">
    <location>
        <begin position="553"/>
        <end position="586"/>
    </location>
</feature>
<comment type="caution">
    <text evidence="5">The sequence shown here is derived from an EMBL/GenBank/DDBJ whole genome shotgun (WGS) entry which is preliminary data.</text>
</comment>
<feature type="domain" description="CHAT" evidence="4">
    <location>
        <begin position="1015"/>
        <end position="1245"/>
    </location>
</feature>
<evidence type="ECO:0000256" key="2">
    <source>
        <dbReference type="SAM" id="Coils"/>
    </source>
</evidence>
<dbReference type="PANTHER" id="PTHR10098">
    <property type="entry name" value="RAPSYN-RELATED"/>
    <property type="match status" value="1"/>
</dbReference>
<feature type="repeat" description="TPR" evidence="1">
    <location>
        <begin position="513"/>
        <end position="546"/>
    </location>
</feature>
<feature type="repeat" description="TPR" evidence="1">
    <location>
        <begin position="673"/>
        <end position="706"/>
    </location>
</feature>
<feature type="repeat" description="TPR" evidence="1">
    <location>
        <begin position="713"/>
        <end position="746"/>
    </location>
</feature>
<feature type="repeat" description="TPR" evidence="1">
    <location>
        <begin position="398"/>
        <end position="431"/>
    </location>
</feature>
<feature type="repeat" description="TPR" evidence="1">
    <location>
        <begin position="633"/>
        <end position="666"/>
    </location>
</feature>
<feature type="coiled-coil region" evidence="2">
    <location>
        <begin position="283"/>
        <end position="322"/>
    </location>
</feature>
<keyword evidence="6" id="KW-1185">Reference proteome</keyword>
<dbReference type="Gene3D" id="1.25.40.10">
    <property type="entry name" value="Tetratricopeptide repeat domain"/>
    <property type="match status" value="3"/>
</dbReference>
<dbReference type="SUPFAM" id="SSF48452">
    <property type="entry name" value="TPR-like"/>
    <property type="match status" value="1"/>
</dbReference>
<keyword evidence="1" id="KW-0802">TPR repeat</keyword>
<proteinExistence type="predicted"/>
<feature type="repeat" description="TPR" evidence="1">
    <location>
        <begin position="438"/>
        <end position="471"/>
    </location>
</feature>
<evidence type="ECO:0000313" key="6">
    <source>
        <dbReference type="Proteomes" id="UP000225706"/>
    </source>
</evidence>
<feature type="region of interest" description="Disordered" evidence="3">
    <location>
        <begin position="128"/>
        <end position="148"/>
    </location>
</feature>
<gene>
    <name evidence="5" type="primary">TTC28</name>
    <name evidence="5" type="ORF">AWC38_SpisGene21546</name>
</gene>
<dbReference type="InterPro" id="IPR024983">
    <property type="entry name" value="CHAT_dom"/>
</dbReference>
<dbReference type="Proteomes" id="UP000225706">
    <property type="component" value="Unassembled WGS sequence"/>
</dbReference>
<dbReference type="PROSITE" id="PS50005">
    <property type="entry name" value="TPR"/>
    <property type="match status" value="9"/>
</dbReference>
<feature type="repeat" description="TPR" evidence="1">
    <location>
        <begin position="593"/>
        <end position="626"/>
    </location>
</feature>
<feature type="repeat" description="TPR" evidence="1">
    <location>
        <begin position="358"/>
        <end position="391"/>
    </location>
</feature>
<protein>
    <submittedName>
        <fullName evidence="5">Tetratricopeptide repeat protein 28</fullName>
    </submittedName>
</protein>
<dbReference type="InterPro" id="IPR019734">
    <property type="entry name" value="TPR_rpt"/>
</dbReference>
<dbReference type="Pfam" id="PF13374">
    <property type="entry name" value="TPR_10"/>
    <property type="match status" value="1"/>
</dbReference>
<evidence type="ECO:0000256" key="1">
    <source>
        <dbReference type="PROSITE-ProRule" id="PRU00339"/>
    </source>
</evidence>
<dbReference type="InterPro" id="IPR011990">
    <property type="entry name" value="TPR-like_helical_dom_sf"/>
</dbReference>
<reference evidence="6" key="1">
    <citation type="journal article" date="2017" name="bioRxiv">
        <title>Comparative analysis of the genomes of Stylophora pistillata and Acropora digitifera provides evidence for extensive differences between species of corals.</title>
        <authorList>
            <person name="Voolstra C.R."/>
            <person name="Li Y."/>
            <person name="Liew Y.J."/>
            <person name="Baumgarten S."/>
            <person name="Zoccola D."/>
            <person name="Flot J.-F."/>
            <person name="Tambutte S."/>
            <person name="Allemand D."/>
            <person name="Aranda M."/>
        </authorList>
    </citation>
    <scope>NUCLEOTIDE SEQUENCE [LARGE SCALE GENOMIC DNA]</scope>
</reference>
<dbReference type="OrthoDB" id="1872379at2759"/>
<evidence type="ECO:0000259" key="4">
    <source>
        <dbReference type="Pfam" id="PF12770"/>
    </source>
</evidence>
<dbReference type="EMBL" id="LSMT01000801">
    <property type="protein sequence ID" value="PFX14306.1"/>
    <property type="molecule type" value="Genomic_DNA"/>
</dbReference>
<evidence type="ECO:0000256" key="3">
    <source>
        <dbReference type="SAM" id="MobiDB-lite"/>
    </source>
</evidence>